<protein>
    <submittedName>
        <fullName evidence="10">Nitrite extrusion permease</fullName>
    </submittedName>
</protein>
<organism evidence="10 11">
    <name type="scientific">Bacillus subtilis</name>
    <dbReference type="NCBI Taxonomy" id="1423"/>
    <lineage>
        <taxon>Bacteria</taxon>
        <taxon>Bacillati</taxon>
        <taxon>Bacillota</taxon>
        <taxon>Bacilli</taxon>
        <taxon>Bacillales</taxon>
        <taxon>Bacillaceae</taxon>
        <taxon>Bacillus</taxon>
    </lineage>
</organism>
<reference evidence="10 11" key="1">
    <citation type="submission" date="2014-12" db="EMBL/GenBank/DDBJ databases">
        <title>Comparative genome analysis of Bacillus coagulans HM-08, Clostridium butyricum HM-68, Bacillus subtilis HM-66 and Bacillus licheniformis BL-09.</title>
        <authorList>
            <person name="Zhang H."/>
        </authorList>
    </citation>
    <scope>NUCLEOTIDE SEQUENCE [LARGE SCALE GENOMIC DNA]</scope>
    <source>
        <strain evidence="10 11">HM-66</strain>
    </source>
</reference>
<comment type="similarity">
    <text evidence="2">Belongs to the major facilitator superfamily. Nitrate/nitrite porter (TC 2.A.1.8) family.</text>
</comment>
<dbReference type="InterPro" id="IPR044772">
    <property type="entry name" value="NO3_transporter"/>
</dbReference>
<dbReference type="GO" id="GO:0042128">
    <property type="term" value="P:nitrate assimilation"/>
    <property type="evidence" value="ECO:0007669"/>
    <property type="project" value="UniProtKB-KW"/>
</dbReference>
<dbReference type="PATRIC" id="fig|1423.173.peg.4611"/>
<evidence type="ECO:0000256" key="5">
    <source>
        <dbReference type="ARBA" id="ARBA00022989"/>
    </source>
</evidence>
<evidence type="ECO:0000256" key="6">
    <source>
        <dbReference type="ARBA" id="ARBA00023063"/>
    </source>
</evidence>
<dbReference type="InterPro" id="IPR011701">
    <property type="entry name" value="MFS"/>
</dbReference>
<evidence type="ECO:0000256" key="4">
    <source>
        <dbReference type="ARBA" id="ARBA00022692"/>
    </source>
</evidence>
<gene>
    <name evidence="10" type="ORF">SC09_contig4orf01066</name>
</gene>
<dbReference type="Proteomes" id="UP000032247">
    <property type="component" value="Unassembled WGS sequence"/>
</dbReference>
<evidence type="ECO:0000256" key="3">
    <source>
        <dbReference type="ARBA" id="ARBA00022448"/>
    </source>
</evidence>
<feature type="transmembrane region" description="Helical" evidence="8">
    <location>
        <begin position="53"/>
        <end position="72"/>
    </location>
</feature>
<dbReference type="InterPro" id="IPR020846">
    <property type="entry name" value="MFS_dom"/>
</dbReference>
<dbReference type="GO" id="GO:0015112">
    <property type="term" value="F:nitrate transmembrane transporter activity"/>
    <property type="evidence" value="ECO:0007669"/>
    <property type="project" value="InterPro"/>
</dbReference>
<keyword evidence="3" id="KW-0813">Transport</keyword>
<keyword evidence="4 8" id="KW-0812">Transmembrane</keyword>
<dbReference type="Pfam" id="PF07690">
    <property type="entry name" value="MFS_1"/>
    <property type="match status" value="1"/>
</dbReference>
<proteinExistence type="inferred from homology"/>
<evidence type="ECO:0000256" key="8">
    <source>
        <dbReference type="SAM" id="Phobius"/>
    </source>
</evidence>
<dbReference type="SUPFAM" id="SSF103473">
    <property type="entry name" value="MFS general substrate transporter"/>
    <property type="match status" value="1"/>
</dbReference>
<dbReference type="Gene3D" id="1.20.1250.20">
    <property type="entry name" value="MFS general substrate transporter like domains"/>
    <property type="match status" value="1"/>
</dbReference>
<sequence>MVWVLISSLISQITLDIHLSKGEISLVTAIPVILGSLLRIPLGYLTNRFGARLMFMVSFILLLFPVFWISIADSLFDLIAGGFFLGIGGAVFSIGVTSLPKYYPKEKHGVVNGIYGAGNIGTAVTTFAAPVIAQAVGWKSTVQMYLILLAVFALLHVLFGDRHEKKVKVSVKTQIKAVYRNRVLWFLSLFYFITFGAFVAFTIYLPNFLVEHFGLNPADAGLRTAGFIAVSTLLRPAGGFLADKMSPLRILMFVFAGLTLSGIILSFSPTIGLYTFGSLTVAVCSGIGNGTVFKLVPFYFSKQAGIANGIVSPWAD</sequence>
<comment type="subcellular location">
    <subcellularLocation>
        <location evidence="1">Cell membrane</location>
        <topology evidence="1">Multi-pass membrane protein</topology>
    </subcellularLocation>
</comment>
<feature type="transmembrane region" description="Helical" evidence="8">
    <location>
        <begin position="225"/>
        <end position="243"/>
    </location>
</feature>
<dbReference type="PROSITE" id="PS50850">
    <property type="entry name" value="MFS"/>
    <property type="match status" value="1"/>
</dbReference>
<feature type="transmembrane region" description="Helical" evidence="8">
    <location>
        <begin position="24"/>
        <end position="46"/>
    </location>
</feature>
<feature type="transmembrane region" description="Helical" evidence="8">
    <location>
        <begin position="273"/>
        <end position="293"/>
    </location>
</feature>
<dbReference type="EMBL" id="JXBC01000013">
    <property type="protein sequence ID" value="KIU06070.1"/>
    <property type="molecule type" value="Genomic_DNA"/>
</dbReference>
<dbReference type="GO" id="GO:0005886">
    <property type="term" value="C:plasma membrane"/>
    <property type="evidence" value="ECO:0007669"/>
    <property type="project" value="UniProtKB-SubCell"/>
</dbReference>
<feature type="transmembrane region" description="Helical" evidence="8">
    <location>
        <begin position="111"/>
        <end position="136"/>
    </location>
</feature>
<keyword evidence="7 8" id="KW-0472">Membrane</keyword>
<feature type="transmembrane region" description="Helical" evidence="8">
    <location>
        <begin position="142"/>
        <end position="162"/>
    </location>
</feature>
<keyword evidence="6" id="KW-0534">Nitrate assimilation</keyword>
<accession>A0A0D1KCD8</accession>
<feature type="domain" description="Major facilitator superfamily (MFS) profile" evidence="9">
    <location>
        <begin position="1"/>
        <end position="316"/>
    </location>
</feature>
<name>A0A0D1KCD8_BACIU</name>
<feature type="transmembrane region" description="Helical" evidence="8">
    <location>
        <begin position="250"/>
        <end position="267"/>
    </location>
</feature>
<dbReference type="InterPro" id="IPR036259">
    <property type="entry name" value="MFS_trans_sf"/>
</dbReference>
<dbReference type="STRING" id="483913.AN935_18895"/>
<dbReference type="PANTHER" id="PTHR23515">
    <property type="entry name" value="HIGH-AFFINITY NITRATE TRANSPORTER 2.3"/>
    <property type="match status" value="1"/>
</dbReference>
<dbReference type="AlphaFoldDB" id="A0A0D1KCD8"/>
<comment type="caution">
    <text evidence="10">The sequence shown here is derived from an EMBL/GenBank/DDBJ whole genome shotgun (WGS) entry which is preliminary data.</text>
</comment>
<keyword evidence="5 8" id="KW-1133">Transmembrane helix</keyword>
<feature type="transmembrane region" description="Helical" evidence="8">
    <location>
        <begin position="183"/>
        <end position="205"/>
    </location>
</feature>
<feature type="transmembrane region" description="Helical" evidence="8">
    <location>
        <begin position="78"/>
        <end position="99"/>
    </location>
</feature>
<evidence type="ECO:0000256" key="1">
    <source>
        <dbReference type="ARBA" id="ARBA00004651"/>
    </source>
</evidence>
<evidence type="ECO:0000259" key="9">
    <source>
        <dbReference type="PROSITE" id="PS50850"/>
    </source>
</evidence>
<evidence type="ECO:0000256" key="7">
    <source>
        <dbReference type="ARBA" id="ARBA00023136"/>
    </source>
</evidence>
<evidence type="ECO:0000313" key="11">
    <source>
        <dbReference type="Proteomes" id="UP000032247"/>
    </source>
</evidence>
<evidence type="ECO:0000313" key="10">
    <source>
        <dbReference type="EMBL" id="KIU06070.1"/>
    </source>
</evidence>
<evidence type="ECO:0000256" key="2">
    <source>
        <dbReference type="ARBA" id="ARBA00008432"/>
    </source>
</evidence>
<dbReference type="CDD" id="cd17341">
    <property type="entry name" value="MFS_NRT2_like"/>
    <property type="match status" value="1"/>
</dbReference>